<dbReference type="EMBL" id="GDHC01007670">
    <property type="protein sequence ID" value="JAQ10959.1"/>
    <property type="molecule type" value="Transcribed_RNA"/>
</dbReference>
<reference evidence="17" key="2">
    <citation type="submission" date="2014-07" db="EMBL/GenBank/DDBJ databases">
        <authorList>
            <person name="Hull J."/>
        </authorList>
    </citation>
    <scope>NUCLEOTIDE SEQUENCE</scope>
</reference>
<proteinExistence type="predicted"/>
<evidence type="ECO:0000256" key="11">
    <source>
        <dbReference type="ARBA" id="ARBA00023054"/>
    </source>
</evidence>
<evidence type="ECO:0000256" key="9">
    <source>
        <dbReference type="ARBA" id="ARBA00022776"/>
    </source>
</evidence>
<keyword evidence="6" id="KW-0132">Cell division</keyword>
<dbReference type="Pfam" id="PF23406">
    <property type="entry name" value="ZNF380_CC"/>
    <property type="match status" value="1"/>
</dbReference>
<organism evidence="17">
    <name type="scientific">Lygus hesperus</name>
    <name type="common">Western plant bug</name>
    <dbReference type="NCBI Taxonomy" id="30085"/>
    <lineage>
        <taxon>Eukaryota</taxon>
        <taxon>Metazoa</taxon>
        <taxon>Ecdysozoa</taxon>
        <taxon>Arthropoda</taxon>
        <taxon>Hexapoda</taxon>
        <taxon>Insecta</taxon>
        <taxon>Pterygota</taxon>
        <taxon>Neoptera</taxon>
        <taxon>Paraneoptera</taxon>
        <taxon>Hemiptera</taxon>
        <taxon>Heteroptera</taxon>
        <taxon>Panheteroptera</taxon>
        <taxon>Cimicomorpha</taxon>
        <taxon>Miridae</taxon>
        <taxon>Mirini</taxon>
        <taxon>Lygus</taxon>
    </lineage>
</organism>
<evidence type="ECO:0000313" key="19">
    <source>
        <dbReference type="EMBL" id="JAQ10959.1"/>
    </source>
</evidence>
<evidence type="ECO:0000256" key="6">
    <source>
        <dbReference type="ARBA" id="ARBA00022618"/>
    </source>
</evidence>
<keyword evidence="4" id="KW-0158">Chromosome</keyword>
<dbReference type="GO" id="GO:0005681">
    <property type="term" value="C:spliceosomal complex"/>
    <property type="evidence" value="ECO:0007669"/>
    <property type="project" value="InterPro"/>
</dbReference>
<accession>A0A0A9Y6Q5</accession>
<reference evidence="19" key="4">
    <citation type="journal article" date="2016" name="Gigascience">
        <title>De novo construction of an expanded transcriptome assembly for the western tarnished plant bug, Lygus hesperus.</title>
        <authorList>
            <person name="Tassone E.E."/>
            <person name="Geib S.M."/>
            <person name="Hall B."/>
            <person name="Fabrick J.A."/>
            <person name="Brent C.S."/>
            <person name="Hull J.J."/>
        </authorList>
    </citation>
    <scope>NUCLEOTIDE SEQUENCE</scope>
</reference>
<evidence type="ECO:0000256" key="2">
    <source>
        <dbReference type="ARBA" id="ARBA00004324"/>
    </source>
</evidence>
<evidence type="ECO:0000259" key="16">
    <source>
        <dbReference type="Pfam" id="PF23406"/>
    </source>
</evidence>
<evidence type="ECO:0000256" key="4">
    <source>
        <dbReference type="ARBA" id="ARBA00022454"/>
    </source>
</evidence>
<keyword evidence="9" id="KW-0498">Mitosis</keyword>
<keyword evidence="11" id="KW-0175">Coiled coil</keyword>
<dbReference type="PANTHER" id="PTHR13278:SF0">
    <property type="entry name" value="ZINC FINGER PROTEIN 830"/>
    <property type="match status" value="1"/>
</dbReference>
<dbReference type="GO" id="GO:0033314">
    <property type="term" value="P:mitotic DNA replication checkpoint signaling"/>
    <property type="evidence" value="ECO:0007669"/>
    <property type="project" value="TreeGrafter"/>
</dbReference>
<evidence type="ECO:0000313" key="18">
    <source>
        <dbReference type="EMBL" id="JAG49038.1"/>
    </source>
</evidence>
<name>A0A0A9Y6Q5_LYGHE</name>
<evidence type="ECO:0000256" key="1">
    <source>
        <dbReference type="ARBA" id="ARBA00004286"/>
    </source>
</evidence>
<dbReference type="GO" id="GO:0003676">
    <property type="term" value="F:nucleic acid binding"/>
    <property type="evidence" value="ECO:0007669"/>
    <property type="project" value="InterPro"/>
</dbReference>
<feature type="domain" description="Zinc finger double-stranded RNA binding" evidence="15">
    <location>
        <begin position="45"/>
        <end position="69"/>
    </location>
</feature>
<evidence type="ECO:0000256" key="14">
    <source>
        <dbReference type="ARBA" id="ARBA00030672"/>
    </source>
</evidence>
<dbReference type="Pfam" id="PF12171">
    <property type="entry name" value="zf-C2H2_jaz"/>
    <property type="match status" value="1"/>
</dbReference>
<evidence type="ECO:0000256" key="5">
    <source>
        <dbReference type="ARBA" id="ARBA00022473"/>
    </source>
</evidence>
<evidence type="ECO:0000256" key="7">
    <source>
        <dbReference type="ARBA" id="ARBA00022723"/>
    </source>
</evidence>
<evidence type="ECO:0000256" key="13">
    <source>
        <dbReference type="ARBA" id="ARBA00023306"/>
    </source>
</evidence>
<evidence type="ECO:0000313" key="17">
    <source>
        <dbReference type="EMBL" id="JAG26768.1"/>
    </source>
</evidence>
<gene>
    <name evidence="19" type="primary">znf830</name>
    <name evidence="17" type="ORF">CM83_42655</name>
    <name evidence="19" type="ORF">g.42713</name>
</gene>
<dbReference type="InterPro" id="IPR059039">
    <property type="entry name" value="ZNF380_CC"/>
</dbReference>
<evidence type="ECO:0000256" key="12">
    <source>
        <dbReference type="ARBA" id="ARBA00023242"/>
    </source>
</evidence>
<keyword evidence="8" id="KW-0863">Zinc-finger</keyword>
<evidence type="ECO:0000256" key="3">
    <source>
        <dbReference type="ARBA" id="ARBA00017358"/>
    </source>
</evidence>
<keyword evidence="10" id="KW-0862">Zinc</keyword>
<evidence type="ECO:0000256" key="8">
    <source>
        <dbReference type="ARBA" id="ARBA00022771"/>
    </source>
</evidence>
<dbReference type="InterPro" id="IPR040050">
    <property type="entry name" value="ZNF830-like"/>
</dbReference>
<comment type="subcellular location">
    <subcellularLocation>
        <location evidence="1">Chromosome</location>
    </subcellularLocation>
    <subcellularLocation>
        <location evidence="2">Nucleus speckle</location>
    </subcellularLocation>
</comment>
<keyword evidence="5" id="KW-0217">Developmental protein</keyword>
<keyword evidence="12" id="KW-0539">Nucleus</keyword>
<evidence type="ECO:0000259" key="15">
    <source>
        <dbReference type="Pfam" id="PF12171"/>
    </source>
</evidence>
<dbReference type="SUPFAM" id="SSF57667">
    <property type="entry name" value="beta-beta-alpha zinc fingers"/>
    <property type="match status" value="1"/>
</dbReference>
<sequence>MTSVKKKVSQNDLRVLMSLQKRKAKDSQKKIESPLAKYSSSGVLSCIVCDSVVRSEAVWNVHINSKQHRENIAKKKSPSIPPPAPISVDVTKLIKRPAPEVFKVPEDVAPPKKLRGILKNAPPVPEGFFDDIIVSPSTSKVPETAASVSNGEQEPMEMENIDEGSAATELPEGFFDNPVLDAKARNVEYKDPIQEEWDRFQKEIKEETTVSAQIIYDDTEDATAQRQIEEIDEQLRKLSKVVELDHKREKVKANVLSKPVEIKEEEMSSDEGEDFEIEFDWRAKRYLC</sequence>
<dbReference type="EMBL" id="GBRD01016789">
    <property type="protein sequence ID" value="JAG49038.1"/>
    <property type="molecule type" value="Transcribed_RNA"/>
</dbReference>
<dbReference type="GO" id="GO:0008270">
    <property type="term" value="F:zinc ion binding"/>
    <property type="evidence" value="ECO:0007669"/>
    <property type="project" value="UniProtKB-KW"/>
</dbReference>
<dbReference type="PANTHER" id="PTHR13278">
    <property type="entry name" value="ZINC FINGER PROTEIN 830"/>
    <property type="match status" value="1"/>
</dbReference>
<keyword evidence="13" id="KW-0131">Cell cycle</keyword>
<reference evidence="17" key="1">
    <citation type="journal article" date="2014" name="PLoS ONE">
        <title>Transcriptome-Based Identification of ABC Transporters in the Western Tarnished Plant Bug Lygus hesperus.</title>
        <authorList>
            <person name="Hull J.J."/>
            <person name="Chaney K."/>
            <person name="Geib S.M."/>
            <person name="Fabrick J.A."/>
            <person name="Brent C.S."/>
            <person name="Walsh D."/>
            <person name="Lavine L.C."/>
        </authorList>
    </citation>
    <scope>NUCLEOTIDE SEQUENCE</scope>
</reference>
<feature type="domain" description="ZNF380 coiled-coil" evidence="16">
    <location>
        <begin position="170"/>
        <end position="250"/>
    </location>
</feature>
<keyword evidence="7" id="KW-0479">Metal-binding</keyword>
<dbReference type="GO" id="GO:0044773">
    <property type="term" value="P:mitotic DNA damage checkpoint signaling"/>
    <property type="evidence" value="ECO:0007669"/>
    <property type="project" value="TreeGrafter"/>
</dbReference>
<protein>
    <recommendedName>
        <fullName evidence="3">Zinc finger protein 830</fullName>
    </recommendedName>
    <alternativeName>
        <fullName evidence="14">Coiled-coil domain-containing protein 16</fullName>
    </alternativeName>
</protein>
<dbReference type="InterPro" id="IPR022755">
    <property type="entry name" value="Znf_C2H2_jaz"/>
</dbReference>
<dbReference type="EMBL" id="GBHO01016836">
    <property type="protein sequence ID" value="JAG26768.1"/>
    <property type="molecule type" value="Transcribed_RNA"/>
</dbReference>
<dbReference type="AlphaFoldDB" id="A0A0A9Y6Q5"/>
<dbReference type="GO" id="GO:0033260">
    <property type="term" value="P:nuclear DNA replication"/>
    <property type="evidence" value="ECO:0007669"/>
    <property type="project" value="TreeGrafter"/>
</dbReference>
<reference evidence="18" key="3">
    <citation type="submission" date="2014-09" db="EMBL/GenBank/DDBJ databases">
        <authorList>
            <person name="Magalhaes I.L.F."/>
            <person name="Oliveira U."/>
            <person name="Santos F.R."/>
            <person name="Vidigal T.H.D.A."/>
            <person name="Brescovit A.D."/>
            <person name="Santos A.J."/>
        </authorList>
    </citation>
    <scope>NUCLEOTIDE SEQUENCE</scope>
</reference>
<dbReference type="InterPro" id="IPR036236">
    <property type="entry name" value="Znf_C2H2_sf"/>
</dbReference>
<evidence type="ECO:0000256" key="10">
    <source>
        <dbReference type="ARBA" id="ARBA00022833"/>
    </source>
</evidence>